<dbReference type="AlphaFoldDB" id="A9VBR8"/>
<comment type="similarity">
    <text evidence="3">Belongs to the FGGY kinase family.</text>
</comment>
<dbReference type="SUPFAM" id="SSF53067">
    <property type="entry name" value="Actin-like ATPase domain"/>
    <property type="match status" value="2"/>
</dbReference>
<dbReference type="InterPro" id="IPR007185">
    <property type="entry name" value="DNA_pol_a/d/e_bsu"/>
</dbReference>
<evidence type="ECO:0000313" key="12">
    <source>
        <dbReference type="EMBL" id="EDQ85024.1"/>
    </source>
</evidence>
<dbReference type="Gene3D" id="3.60.21.50">
    <property type="match status" value="1"/>
</dbReference>
<dbReference type="Pfam" id="PF18018">
    <property type="entry name" value="DNA_pol_D_N"/>
    <property type="match status" value="1"/>
</dbReference>
<name>A9VBR8_MONBE</name>
<dbReference type="CDD" id="cd07782">
    <property type="entry name" value="ASKHA_NBD_FGGY_D-RBK"/>
    <property type="match status" value="1"/>
</dbReference>
<evidence type="ECO:0000256" key="5">
    <source>
        <dbReference type="ARBA" id="ARBA00022705"/>
    </source>
</evidence>
<dbReference type="GO" id="GO:0019321">
    <property type="term" value="P:pentose metabolic process"/>
    <property type="evidence" value="ECO:0000318"/>
    <property type="project" value="GO_Central"/>
</dbReference>
<dbReference type="Proteomes" id="UP000001357">
    <property type="component" value="Unassembled WGS sequence"/>
</dbReference>
<dbReference type="Pfam" id="PF04042">
    <property type="entry name" value="DNA_pol_E_B"/>
    <property type="match status" value="1"/>
</dbReference>
<accession>A9VBR8</accession>
<dbReference type="InterPro" id="IPR006003">
    <property type="entry name" value="FGGY_RbtK-like"/>
</dbReference>
<dbReference type="GeneID" id="5895397"/>
<dbReference type="GO" id="GO:1902969">
    <property type="term" value="P:mitotic DNA replication"/>
    <property type="evidence" value="ECO:0007669"/>
    <property type="project" value="UniProtKB-ARBA"/>
</dbReference>
<keyword evidence="6" id="KW-0418">Kinase</keyword>
<dbReference type="RefSeq" id="XP_001750194.1">
    <property type="nucleotide sequence ID" value="XM_001750142.1"/>
</dbReference>
<dbReference type="GO" id="GO:0005737">
    <property type="term" value="C:cytoplasm"/>
    <property type="evidence" value="ECO:0000318"/>
    <property type="project" value="GO_Central"/>
</dbReference>
<evidence type="ECO:0000259" key="8">
    <source>
        <dbReference type="Pfam" id="PF00370"/>
    </source>
</evidence>
<sequence>MAEALMSLPEPSEVDGTMTPDLAQRASATYESHADRFRLPAHRNYDKQYSNLYFSRYMTLRKSVIARAKSKWQLDQPGAPPLADNILGLAAMRGKPCVVVGTVYKDMKLKPNILDEFNARENYEAPPPERSKYFADDDVIILEDQTGRTVLSGAGLPVGELVSGVVMAAKGVENDKGEFEVNECCFCDMGPQAARQVPTQQRYLCLASGFNIDAQAKNLFALELFVDLITGQLGSPEQQQQMARVARVLLAGNLIRATTGEQDEVAQYKRRNMEPETVVHVKELDFILTQLCSTVPVDMMPGDHDPANKIVPQQPLHKCMFPTATKYGSLRGVTNPTDFVLDGVHILGTSGQNIDDVYRFTESEDRLELLERILRWGHLFPTAPDTLCVYPYTTEHKDPFAIGDCPHVFFAGNQPEFATKECSGPDGQKVRLVCVPDFSKTATAVLLDLHTLEATPLCFSNMVAETAPQAMDQAAERMAEAEAEAAWLVLAVDVGTTSVRTALVDPTGHILDRAVQEVQVHQPGPELAMQSSAEIWRACCSTTQALLQRTATSPDQVRAIAFDATCSMVVEAGDVTQGPRLSVDPTNTFAAAEIGDVPDVLMWMDHRASEEAQAINSTKHKVLRFVGGGVSLEMQMPKLCWLQTHLPDVYSQATGFFDLPDWLSFRATDNGARSRCSVICKWNYVDGCPGHDGWHTGYLNDIGLKDLAQSQQRIGTDVREPGSAVGTLTARAARELGLTTNCVVASSLIDAHAGMMGCLAASLLPNQPITERLCLIAGTSACHLALHPDLAFVPGVWGPYHGVVLPDYWLVEGGQSAAGAALDRVLALHAGADHWHKQAAREGRHVTEIMNEALQRLQQSEKASHLYELIADIHVVPDFHGNRSPLADPKLKGVIVGLSLTSELATECLLLYLATLTGLALGTRQILEAMRDNGYIIREICVCGGLSQNKLYLQLHADATGCRVRLPREADAVLVGTAVMGAVAAGGIRARHYNCDQVP</sequence>
<dbReference type="STRING" id="81824.A9VBR8"/>
<dbReference type="Pfam" id="PF00370">
    <property type="entry name" value="FGGY_N"/>
    <property type="match status" value="1"/>
</dbReference>
<dbReference type="InParanoid" id="A9VBR8"/>
<dbReference type="PANTHER" id="PTHR43435">
    <property type="entry name" value="RIBULOKINASE"/>
    <property type="match status" value="1"/>
</dbReference>
<comment type="similarity">
    <text evidence="2">Belongs to the DNA polymerase delta/II small subunit family.</text>
</comment>
<dbReference type="CDD" id="cd07387">
    <property type="entry name" value="MPP_PolD2_C"/>
    <property type="match status" value="1"/>
</dbReference>
<proteinExistence type="inferred from homology"/>
<keyword evidence="5" id="KW-0235">DNA replication</keyword>
<dbReference type="InterPro" id="IPR018485">
    <property type="entry name" value="FGGY_C"/>
</dbReference>
<dbReference type="Pfam" id="PF02782">
    <property type="entry name" value="FGGY_C"/>
    <property type="match status" value="1"/>
</dbReference>
<evidence type="ECO:0000256" key="3">
    <source>
        <dbReference type="ARBA" id="ARBA00009156"/>
    </source>
</evidence>
<dbReference type="NCBIfam" id="TIGR01315">
    <property type="entry name" value="5C_CHO_kinase"/>
    <property type="match status" value="1"/>
</dbReference>
<evidence type="ECO:0000256" key="2">
    <source>
        <dbReference type="ARBA" id="ARBA00006035"/>
    </source>
</evidence>
<protein>
    <recommendedName>
        <fullName evidence="14">DNA polymerase delta subunit 2</fullName>
    </recommendedName>
</protein>
<feature type="domain" description="Carbohydrate kinase FGGY C-terminal" evidence="9">
    <location>
        <begin position="775"/>
        <end position="985"/>
    </location>
</feature>
<dbReference type="FunFam" id="3.60.21.50:FF:000002">
    <property type="entry name" value="DNA polymerase delta small subunit"/>
    <property type="match status" value="1"/>
</dbReference>
<dbReference type="Gene3D" id="1.20.58.2240">
    <property type="match status" value="1"/>
</dbReference>
<dbReference type="Gene3D" id="3.30.420.40">
    <property type="match status" value="1"/>
</dbReference>
<evidence type="ECO:0000256" key="1">
    <source>
        <dbReference type="ARBA" id="ARBA00004123"/>
    </source>
</evidence>
<dbReference type="eggNOG" id="KOG2732">
    <property type="taxonomic scope" value="Eukaryota"/>
</dbReference>
<dbReference type="GO" id="GO:0003677">
    <property type="term" value="F:DNA binding"/>
    <property type="evidence" value="ECO:0007669"/>
    <property type="project" value="InterPro"/>
</dbReference>
<evidence type="ECO:0000313" key="13">
    <source>
        <dbReference type="Proteomes" id="UP000001357"/>
    </source>
</evidence>
<keyword evidence="13" id="KW-1185">Reference proteome</keyword>
<gene>
    <name evidence="12" type="ORF">MONBRDRAFT_29660</name>
</gene>
<dbReference type="GO" id="GO:0019150">
    <property type="term" value="F:D-ribulokinase activity"/>
    <property type="evidence" value="ECO:0000318"/>
    <property type="project" value="GO_Central"/>
</dbReference>
<dbReference type="InterPro" id="IPR041863">
    <property type="entry name" value="PolD2_C"/>
</dbReference>
<dbReference type="KEGG" id="mbr:MONBRDRAFT_29660"/>
<evidence type="ECO:0000256" key="4">
    <source>
        <dbReference type="ARBA" id="ARBA00022679"/>
    </source>
</evidence>
<evidence type="ECO:0008006" key="14">
    <source>
        <dbReference type="Google" id="ProtNLM"/>
    </source>
</evidence>
<dbReference type="GO" id="GO:0043625">
    <property type="term" value="C:delta DNA polymerase complex"/>
    <property type="evidence" value="ECO:0007669"/>
    <property type="project" value="UniProtKB-ARBA"/>
</dbReference>
<dbReference type="InterPro" id="IPR040663">
    <property type="entry name" value="DNA_pol_D_N"/>
</dbReference>
<dbReference type="InterPro" id="IPR043129">
    <property type="entry name" value="ATPase_NBD"/>
</dbReference>
<evidence type="ECO:0000256" key="7">
    <source>
        <dbReference type="ARBA" id="ARBA00023242"/>
    </source>
</evidence>
<dbReference type="EMBL" id="CH991578">
    <property type="protein sequence ID" value="EDQ85024.1"/>
    <property type="molecule type" value="Genomic_DNA"/>
</dbReference>
<keyword evidence="4" id="KW-0808">Transferase</keyword>
<dbReference type="FunCoup" id="A9VBR8">
    <property type="interactions" value="71"/>
</dbReference>
<evidence type="ECO:0000259" key="10">
    <source>
        <dbReference type="Pfam" id="PF04042"/>
    </source>
</evidence>
<evidence type="ECO:0000259" key="9">
    <source>
        <dbReference type="Pfam" id="PF02782"/>
    </source>
</evidence>
<dbReference type="eggNOG" id="KOG2517">
    <property type="taxonomic scope" value="Eukaryota"/>
</dbReference>
<reference evidence="12 13" key="1">
    <citation type="journal article" date="2008" name="Nature">
        <title>The genome of the choanoflagellate Monosiga brevicollis and the origin of metazoans.</title>
        <authorList>
            <consortium name="JGI Sequencing"/>
            <person name="King N."/>
            <person name="Westbrook M.J."/>
            <person name="Young S.L."/>
            <person name="Kuo A."/>
            <person name="Abedin M."/>
            <person name="Chapman J."/>
            <person name="Fairclough S."/>
            <person name="Hellsten U."/>
            <person name="Isogai Y."/>
            <person name="Letunic I."/>
            <person name="Marr M."/>
            <person name="Pincus D."/>
            <person name="Putnam N."/>
            <person name="Rokas A."/>
            <person name="Wright K.J."/>
            <person name="Zuzow R."/>
            <person name="Dirks W."/>
            <person name="Good M."/>
            <person name="Goodstein D."/>
            <person name="Lemons D."/>
            <person name="Li W."/>
            <person name="Lyons J.B."/>
            <person name="Morris A."/>
            <person name="Nichols S."/>
            <person name="Richter D.J."/>
            <person name="Salamov A."/>
            <person name="Bork P."/>
            <person name="Lim W.A."/>
            <person name="Manning G."/>
            <person name="Miller W.T."/>
            <person name="McGinnis W."/>
            <person name="Shapiro H."/>
            <person name="Tjian R."/>
            <person name="Grigoriev I.V."/>
            <person name="Rokhsar D."/>
        </authorList>
    </citation>
    <scope>NUCLEOTIDE SEQUENCE [LARGE SCALE GENOMIC DNA]</scope>
    <source>
        <strain evidence="13">MX1 / ATCC 50154</strain>
    </source>
</reference>
<evidence type="ECO:0000259" key="11">
    <source>
        <dbReference type="Pfam" id="PF18018"/>
    </source>
</evidence>
<feature type="domain" description="Carbohydrate kinase FGGY N-terminal" evidence="8">
    <location>
        <begin position="489"/>
        <end position="563"/>
    </location>
</feature>
<keyword evidence="7" id="KW-0539">Nucleus</keyword>
<feature type="domain" description="DNA polymerase delta subunit OB-fold" evidence="11">
    <location>
        <begin position="48"/>
        <end position="183"/>
    </location>
</feature>
<organism evidence="12 13">
    <name type="scientific">Monosiga brevicollis</name>
    <name type="common">Choanoflagellate</name>
    <dbReference type="NCBI Taxonomy" id="81824"/>
    <lineage>
        <taxon>Eukaryota</taxon>
        <taxon>Choanoflagellata</taxon>
        <taxon>Craspedida</taxon>
        <taxon>Salpingoecidae</taxon>
        <taxon>Monosiga</taxon>
    </lineage>
</organism>
<feature type="domain" description="DNA polymerase alpha/delta/epsilon subunit B" evidence="10">
    <location>
        <begin position="205"/>
        <end position="419"/>
    </location>
</feature>
<comment type="subcellular location">
    <subcellularLocation>
        <location evidence="1">Nucleus</location>
    </subcellularLocation>
</comment>
<evidence type="ECO:0000256" key="6">
    <source>
        <dbReference type="ARBA" id="ARBA00022777"/>
    </source>
</evidence>
<dbReference type="PANTHER" id="PTHR43435:SF4">
    <property type="entry name" value="FGGY CARBOHYDRATE KINASE DOMAIN-CONTAINING PROTEIN"/>
    <property type="match status" value="1"/>
</dbReference>
<dbReference type="InterPro" id="IPR018484">
    <property type="entry name" value="FGGY_N"/>
</dbReference>